<dbReference type="KEGG" id="piv:NCTC13079_00199"/>
<dbReference type="Proteomes" id="UP000269544">
    <property type="component" value="Chromosome"/>
</dbReference>
<evidence type="ECO:0000313" key="3">
    <source>
        <dbReference type="Proteomes" id="UP000269544"/>
    </source>
</evidence>
<dbReference type="InterPro" id="IPR016181">
    <property type="entry name" value="Acyl_CoA_acyltransferase"/>
</dbReference>
<dbReference type="RefSeq" id="WP_126464676.1">
    <property type="nucleotide sequence ID" value="NZ_LR134523.1"/>
</dbReference>
<dbReference type="InterPro" id="IPR000182">
    <property type="entry name" value="GNAT_dom"/>
</dbReference>
<dbReference type="SUPFAM" id="SSF55729">
    <property type="entry name" value="Acyl-CoA N-acyltransferases (Nat)"/>
    <property type="match status" value="1"/>
</dbReference>
<sequence>MKFTESLPAVEAYNALRLSSGIGNAKAPAQVRRALAGSLYVISGYDGEKLVAMGRIVGDGGITYGIADVMVDRAYQGKGLGEEIVSRIDDWLDANTEGECFIMLLANAGAARFYARHGFRYVDPKMVGMLRT</sequence>
<dbReference type="OrthoDB" id="9775804at2"/>
<dbReference type="AlphaFoldDB" id="A0A448UZW4"/>
<dbReference type="EMBL" id="LR134523">
    <property type="protein sequence ID" value="VEJ34527.1"/>
    <property type="molecule type" value="Genomic_DNA"/>
</dbReference>
<reference evidence="2 3" key="1">
    <citation type="submission" date="2018-12" db="EMBL/GenBank/DDBJ databases">
        <authorList>
            <consortium name="Pathogen Informatics"/>
        </authorList>
    </citation>
    <scope>NUCLEOTIDE SEQUENCE [LARGE SCALE GENOMIC DNA]</scope>
    <source>
        <strain evidence="2 3">NCTC13079</strain>
    </source>
</reference>
<accession>A0A448UZW4</accession>
<name>A0A448UZW4_9FIRM</name>
<dbReference type="PANTHER" id="PTHR43233:SF1">
    <property type="entry name" value="FAMILY N-ACETYLTRANSFERASE, PUTATIVE (AFU_ORTHOLOGUE AFUA_6G03350)-RELATED"/>
    <property type="match status" value="1"/>
</dbReference>
<protein>
    <submittedName>
        <fullName evidence="2">Predicted acetyltransferase</fullName>
    </submittedName>
</protein>
<proteinExistence type="predicted"/>
<keyword evidence="3" id="KW-1185">Reference proteome</keyword>
<dbReference type="PROSITE" id="PS51186">
    <property type="entry name" value="GNAT"/>
    <property type="match status" value="1"/>
</dbReference>
<dbReference type="CDD" id="cd04301">
    <property type="entry name" value="NAT_SF"/>
    <property type="match status" value="1"/>
</dbReference>
<evidence type="ECO:0000259" key="1">
    <source>
        <dbReference type="PROSITE" id="PS51186"/>
    </source>
</evidence>
<feature type="domain" description="N-acetyltransferase" evidence="1">
    <location>
        <begin position="1"/>
        <end position="132"/>
    </location>
</feature>
<organism evidence="2 3">
    <name type="scientific">Aedoeadaptatus ivorii</name>
    <dbReference type="NCBI Taxonomy" id="54006"/>
    <lineage>
        <taxon>Bacteria</taxon>
        <taxon>Bacillati</taxon>
        <taxon>Bacillota</taxon>
        <taxon>Tissierellia</taxon>
        <taxon>Tissierellales</taxon>
        <taxon>Peptoniphilaceae</taxon>
        <taxon>Aedoeadaptatus</taxon>
    </lineage>
</organism>
<dbReference type="PANTHER" id="PTHR43233">
    <property type="entry name" value="FAMILY N-ACETYLTRANSFERASE, PUTATIVE (AFU_ORTHOLOGUE AFUA_6G03350)-RELATED"/>
    <property type="match status" value="1"/>
</dbReference>
<keyword evidence="2" id="KW-0808">Transferase</keyword>
<gene>
    <name evidence="2" type="ORF">NCTC13079_00199</name>
</gene>
<dbReference type="Pfam" id="PF00583">
    <property type="entry name" value="Acetyltransf_1"/>
    <property type="match status" value="1"/>
</dbReference>
<dbReference type="InterPro" id="IPR053144">
    <property type="entry name" value="Acetyltransferase_Butenolide"/>
</dbReference>
<evidence type="ECO:0000313" key="2">
    <source>
        <dbReference type="EMBL" id="VEJ34527.1"/>
    </source>
</evidence>
<dbReference type="GO" id="GO:0016747">
    <property type="term" value="F:acyltransferase activity, transferring groups other than amino-acyl groups"/>
    <property type="evidence" value="ECO:0007669"/>
    <property type="project" value="InterPro"/>
</dbReference>
<dbReference type="Gene3D" id="3.40.630.30">
    <property type="match status" value="1"/>
</dbReference>